<evidence type="ECO:0000313" key="2">
    <source>
        <dbReference type="EMBL" id="MPC94148.1"/>
    </source>
</evidence>
<dbReference type="EMBL" id="VSRR010097458">
    <property type="protein sequence ID" value="MPC94148.1"/>
    <property type="molecule type" value="Genomic_DNA"/>
</dbReference>
<comment type="caution">
    <text evidence="2">The sequence shown here is derived from an EMBL/GenBank/DDBJ whole genome shotgun (WGS) entry which is preliminary data.</text>
</comment>
<name>A0A5B7JM21_PORTR</name>
<dbReference type="Proteomes" id="UP000324222">
    <property type="component" value="Unassembled WGS sequence"/>
</dbReference>
<feature type="compositionally biased region" description="Basic and acidic residues" evidence="1">
    <location>
        <begin position="43"/>
        <end position="52"/>
    </location>
</feature>
<feature type="region of interest" description="Disordered" evidence="1">
    <location>
        <begin position="1"/>
        <end position="61"/>
    </location>
</feature>
<gene>
    <name evidence="2" type="ORF">E2C01_089302</name>
</gene>
<organism evidence="2 3">
    <name type="scientific">Portunus trituberculatus</name>
    <name type="common">Swimming crab</name>
    <name type="synonym">Neptunus trituberculatus</name>
    <dbReference type="NCBI Taxonomy" id="210409"/>
    <lineage>
        <taxon>Eukaryota</taxon>
        <taxon>Metazoa</taxon>
        <taxon>Ecdysozoa</taxon>
        <taxon>Arthropoda</taxon>
        <taxon>Crustacea</taxon>
        <taxon>Multicrustacea</taxon>
        <taxon>Malacostraca</taxon>
        <taxon>Eumalacostraca</taxon>
        <taxon>Eucarida</taxon>
        <taxon>Decapoda</taxon>
        <taxon>Pleocyemata</taxon>
        <taxon>Brachyura</taxon>
        <taxon>Eubrachyura</taxon>
        <taxon>Portunoidea</taxon>
        <taxon>Portunidae</taxon>
        <taxon>Portuninae</taxon>
        <taxon>Portunus</taxon>
    </lineage>
</organism>
<evidence type="ECO:0000256" key="1">
    <source>
        <dbReference type="SAM" id="MobiDB-lite"/>
    </source>
</evidence>
<evidence type="ECO:0000313" key="3">
    <source>
        <dbReference type="Proteomes" id="UP000324222"/>
    </source>
</evidence>
<proteinExistence type="predicted"/>
<keyword evidence="3" id="KW-1185">Reference proteome</keyword>
<dbReference type="AlphaFoldDB" id="A0A5B7JM21"/>
<sequence length="84" mass="9268">MTRHTGLHLALMTSPLHLTSPPPPPPPLASLHCPPAGQRTKLTARDNERPEPSLKQPMGGTHRPYLAVTEIFTHLDHARLPLFT</sequence>
<reference evidence="2 3" key="1">
    <citation type="submission" date="2019-05" db="EMBL/GenBank/DDBJ databases">
        <title>Another draft genome of Portunus trituberculatus and its Hox gene families provides insights of decapod evolution.</title>
        <authorList>
            <person name="Jeong J.-H."/>
            <person name="Song I."/>
            <person name="Kim S."/>
            <person name="Choi T."/>
            <person name="Kim D."/>
            <person name="Ryu S."/>
            <person name="Kim W."/>
        </authorList>
    </citation>
    <scope>NUCLEOTIDE SEQUENCE [LARGE SCALE GENOMIC DNA]</scope>
    <source>
        <tissue evidence="2">Muscle</tissue>
    </source>
</reference>
<accession>A0A5B7JM21</accession>
<protein>
    <submittedName>
        <fullName evidence="2">Uncharacterized protein</fullName>
    </submittedName>
</protein>